<dbReference type="AlphaFoldDB" id="A0A6C0AE03"/>
<dbReference type="EMBL" id="MN740593">
    <property type="protein sequence ID" value="QHS77741.1"/>
    <property type="molecule type" value="Genomic_DNA"/>
</dbReference>
<organism evidence="2">
    <name type="scientific">viral metagenome</name>
    <dbReference type="NCBI Taxonomy" id="1070528"/>
    <lineage>
        <taxon>unclassified sequences</taxon>
        <taxon>metagenomes</taxon>
        <taxon>organismal metagenomes</taxon>
    </lineage>
</organism>
<dbReference type="Pfam" id="PF04851">
    <property type="entry name" value="ResIII"/>
    <property type="match status" value="1"/>
</dbReference>
<dbReference type="InterPro" id="IPR006935">
    <property type="entry name" value="Helicase/UvrB_N"/>
</dbReference>
<accession>A0A6C0AE03</accession>
<dbReference type="InterPro" id="IPR027417">
    <property type="entry name" value="P-loop_NTPase"/>
</dbReference>
<dbReference type="Gene3D" id="3.40.50.300">
    <property type="entry name" value="P-loop containing nucleotide triphosphate hydrolases"/>
    <property type="match status" value="1"/>
</dbReference>
<dbReference type="InterPro" id="IPR014001">
    <property type="entry name" value="Helicase_ATP-bd"/>
</dbReference>
<proteinExistence type="predicted"/>
<sequence length="1125" mass="131562">MNYVNLTGIRDGEFITSSEKAIQNKGTIIQIKGFYPPFEPFSRMFDEHILKDTFRKYNFFKDMDLKDIKHYLLNNSTVLDDLYLEDSNIQVKFIKISGKFFFENLTKEQIDELSSDKFFPIKYVYDMIPRKPGSKANKHTLIFRPTNWKLMNEKSLLSNFKGYVFNCDTKKISYGNFENVFVFDNLAITYPTGKTLETEKMALEILSENYNISFESINRIKEILKWFTPSVHKSLIQKIIRTKCKKISYENEKFNSFNVLAISFTILMFLPGSFVSTIQSYVTGIESATKRLAVSICEDSYLEDFSEITLLYACSLIAKSDRNWKPTIKLYEKWLDIIFIAQKDSRMYKYENHAEIIDPKEINQYAFSYFLLKELKSFQTDISMVLTTDGTIREFINIKSDLNIMPIQHCLDHHSLTEIVWYFNPAFIENFKNYLEVFNFIWNNNVGYNPRKHLESHFSEEVFEAQRKLWIARKSEEKIERNLIEKYKTLEFEFPESIIAGLVGPVEIKLNYKNILVVLKTDNVYDFVITRRPSRDNKDITLTDEEKEQGKILMLRKLKLGIKLNSNLKRFSGKILTLSENGEYLLDSFNDFLKIKTKFSIHDNMIFQGDIVNYSLKYTGIGIEKNAFENLENILNNLEDKILRRIIIYISNYKTAISLFQLGRDGKGTEYTVSIYDTHVFWFLTEICKIFPVALEMEKSKFIVKNFELWCFIKKIIINKTNKNIKSKFPIPVITKNLWKHQIDATQKLISPVKHGNLIWISVGLGKTLIVINYIKYLIENNLMCEYLVYTLPPAALDGVEKEFIEAGMKTNILDMKKSSKKIKIKKGCVNFIFHDHMRMNGMDEQLRKKSSKMLFIVDEFHKTLGKSQRTSLALEISKLSNKFVGLSGTIINNTNTNELIQWLEMIVDFEVTESNFWVAVGELVSSRIDTGIEIIREEKTFEMDEKYYKLVPEKLGGNLIGEFDFRYILNMCYERVNSEIIKISKKYIKSEPVFIVAKDITSQKQLESKFLEFLNKDEIFLISSNSFITYKPEDERNIKVIITTPTHSMGYTLTKIKIMISSVYLGNQTTREQLEGRINRIGQVSKNIRIITIHGGILSYIFKKYENARSISEVLKDFSENINV</sequence>
<dbReference type="GO" id="GO:0005524">
    <property type="term" value="F:ATP binding"/>
    <property type="evidence" value="ECO:0007669"/>
    <property type="project" value="InterPro"/>
</dbReference>
<reference evidence="2" key="1">
    <citation type="journal article" date="2020" name="Nature">
        <title>Giant virus diversity and host interactions through global metagenomics.</title>
        <authorList>
            <person name="Schulz F."/>
            <person name="Roux S."/>
            <person name="Paez-Espino D."/>
            <person name="Jungbluth S."/>
            <person name="Walsh D.A."/>
            <person name="Denef V.J."/>
            <person name="McMahon K.D."/>
            <person name="Konstantinidis K.T."/>
            <person name="Eloe-Fadrosh E.A."/>
            <person name="Kyrpides N.C."/>
            <person name="Woyke T."/>
        </authorList>
    </citation>
    <scope>NUCLEOTIDE SEQUENCE</scope>
    <source>
        <strain evidence="2">GVMAG-S-1021933-23</strain>
    </source>
</reference>
<evidence type="ECO:0000259" key="1">
    <source>
        <dbReference type="PROSITE" id="PS51192"/>
    </source>
</evidence>
<dbReference type="SUPFAM" id="SSF52540">
    <property type="entry name" value="P-loop containing nucleoside triphosphate hydrolases"/>
    <property type="match status" value="2"/>
</dbReference>
<name>A0A6C0AE03_9ZZZZ</name>
<dbReference type="SMART" id="SM00487">
    <property type="entry name" value="DEXDc"/>
    <property type="match status" value="1"/>
</dbReference>
<dbReference type="GO" id="GO:0003677">
    <property type="term" value="F:DNA binding"/>
    <property type="evidence" value="ECO:0007669"/>
    <property type="project" value="InterPro"/>
</dbReference>
<dbReference type="PROSITE" id="PS51192">
    <property type="entry name" value="HELICASE_ATP_BIND_1"/>
    <property type="match status" value="1"/>
</dbReference>
<dbReference type="GO" id="GO:0016787">
    <property type="term" value="F:hydrolase activity"/>
    <property type="evidence" value="ECO:0007669"/>
    <property type="project" value="InterPro"/>
</dbReference>
<feature type="domain" description="Helicase ATP-binding" evidence="1">
    <location>
        <begin position="748"/>
        <end position="909"/>
    </location>
</feature>
<protein>
    <recommendedName>
        <fullName evidence="1">Helicase ATP-binding domain-containing protein</fullName>
    </recommendedName>
</protein>
<evidence type="ECO:0000313" key="2">
    <source>
        <dbReference type="EMBL" id="QHS77741.1"/>
    </source>
</evidence>